<dbReference type="Gramene" id="RZC54349">
    <property type="protein sequence ID" value="RZC54349"/>
    <property type="gene ID" value="C5167_013203"/>
</dbReference>
<name>A0A4Y7J3N7_PAPSO</name>
<accession>A0A4Y7J3N7</accession>
<dbReference type="Proteomes" id="UP000316621">
    <property type="component" value="Chromosome 3"/>
</dbReference>
<dbReference type="AlphaFoldDB" id="A0A4Y7J3N7"/>
<evidence type="ECO:0000313" key="3">
    <source>
        <dbReference type="Proteomes" id="UP000316621"/>
    </source>
</evidence>
<reference evidence="2 3" key="1">
    <citation type="journal article" date="2018" name="Science">
        <title>The opium poppy genome and morphinan production.</title>
        <authorList>
            <person name="Guo L."/>
            <person name="Winzer T."/>
            <person name="Yang X."/>
            <person name="Li Y."/>
            <person name="Ning Z."/>
            <person name="He Z."/>
            <person name="Teodor R."/>
            <person name="Lu Y."/>
            <person name="Bowser T.A."/>
            <person name="Graham I.A."/>
            <person name="Ye K."/>
        </authorList>
    </citation>
    <scope>NUCLEOTIDE SEQUENCE [LARGE SCALE GENOMIC DNA]</scope>
    <source>
        <strain evidence="3">cv. HN1</strain>
        <tissue evidence="2">Leaves</tissue>
    </source>
</reference>
<keyword evidence="3" id="KW-1185">Reference proteome</keyword>
<protein>
    <submittedName>
        <fullName evidence="2">Uncharacterized protein</fullName>
    </submittedName>
</protein>
<organism evidence="2 3">
    <name type="scientific">Papaver somniferum</name>
    <name type="common">Opium poppy</name>
    <dbReference type="NCBI Taxonomy" id="3469"/>
    <lineage>
        <taxon>Eukaryota</taxon>
        <taxon>Viridiplantae</taxon>
        <taxon>Streptophyta</taxon>
        <taxon>Embryophyta</taxon>
        <taxon>Tracheophyta</taxon>
        <taxon>Spermatophyta</taxon>
        <taxon>Magnoliopsida</taxon>
        <taxon>Ranunculales</taxon>
        <taxon>Papaveraceae</taxon>
        <taxon>Papaveroideae</taxon>
        <taxon>Papaver</taxon>
    </lineage>
</organism>
<sequence length="99" mass="11863">MVWRTAFKLHKCFVMESKEVFVPRHSPRITGQDRVRELIETSIAEQARVREKPDMKNERKRQCCHELDSHQSSNLLQQRRFLERAKQSSMTIHEREALS</sequence>
<gene>
    <name evidence="2" type="ORF">C5167_013203</name>
</gene>
<evidence type="ECO:0000256" key="1">
    <source>
        <dbReference type="SAM" id="MobiDB-lite"/>
    </source>
</evidence>
<evidence type="ECO:0000313" key="2">
    <source>
        <dbReference type="EMBL" id="RZC54349.1"/>
    </source>
</evidence>
<feature type="region of interest" description="Disordered" evidence="1">
    <location>
        <begin position="46"/>
        <end position="71"/>
    </location>
</feature>
<feature type="compositionally biased region" description="Basic and acidic residues" evidence="1">
    <location>
        <begin position="47"/>
        <end position="69"/>
    </location>
</feature>
<proteinExistence type="predicted"/>
<dbReference type="EMBL" id="CM010717">
    <property type="protein sequence ID" value="RZC54349.1"/>
    <property type="molecule type" value="Genomic_DNA"/>
</dbReference>